<reference evidence="4" key="1">
    <citation type="journal article" date="2021" name="Proc. Natl. Acad. Sci. U.S.A.">
        <title>Three genomes in the algal genus Volvox reveal the fate of a haploid sex-determining region after a transition to homothallism.</title>
        <authorList>
            <person name="Yamamoto K."/>
            <person name="Hamaji T."/>
            <person name="Kawai-Toyooka H."/>
            <person name="Matsuzaki R."/>
            <person name="Takahashi F."/>
            <person name="Nishimura Y."/>
            <person name="Kawachi M."/>
            <person name="Noguchi H."/>
            <person name="Minakuchi Y."/>
            <person name="Umen J.G."/>
            <person name="Toyoda A."/>
            <person name="Nozaki H."/>
        </authorList>
    </citation>
    <scope>NUCLEOTIDE SEQUENCE</scope>
    <source>
        <strain evidence="4">NIES-3780</strain>
    </source>
</reference>
<dbReference type="Proteomes" id="UP000747399">
    <property type="component" value="Unassembled WGS sequence"/>
</dbReference>
<name>A0A8J4BAH5_9CHLO</name>
<dbReference type="InterPro" id="IPR053265">
    <property type="entry name" value="Serpin"/>
</dbReference>
<evidence type="ECO:0000313" key="5">
    <source>
        <dbReference type="Proteomes" id="UP000747399"/>
    </source>
</evidence>
<feature type="domain" description="Kazal-like" evidence="3">
    <location>
        <begin position="670"/>
        <end position="718"/>
    </location>
</feature>
<dbReference type="PROSITE" id="PS00282">
    <property type="entry name" value="KAZAL_1"/>
    <property type="match status" value="4"/>
</dbReference>
<dbReference type="Pfam" id="PF07648">
    <property type="entry name" value="Kazal_2"/>
    <property type="match status" value="3"/>
</dbReference>
<dbReference type="PANTHER" id="PTHR21131">
    <property type="entry name" value="SERINE-TYPE ENDOPEPTIDASE INHIBITOR"/>
    <property type="match status" value="1"/>
</dbReference>
<evidence type="ECO:0000313" key="4">
    <source>
        <dbReference type="EMBL" id="GIL57341.1"/>
    </source>
</evidence>
<dbReference type="PANTHER" id="PTHR21131:SF0">
    <property type="entry name" value="GEO10195P1-RELATED"/>
    <property type="match status" value="1"/>
</dbReference>
<feature type="domain" description="Kazal-like" evidence="3">
    <location>
        <begin position="539"/>
        <end position="596"/>
    </location>
</feature>
<protein>
    <recommendedName>
        <fullName evidence="3">Kazal-like domain-containing protein</fullName>
    </recommendedName>
</protein>
<feature type="domain" description="Kazal-like" evidence="3">
    <location>
        <begin position="423"/>
        <end position="480"/>
    </location>
</feature>
<dbReference type="InterPro" id="IPR036058">
    <property type="entry name" value="Kazal_dom_sf"/>
</dbReference>
<organism evidence="4 5">
    <name type="scientific">Volvox africanus</name>
    <dbReference type="NCBI Taxonomy" id="51714"/>
    <lineage>
        <taxon>Eukaryota</taxon>
        <taxon>Viridiplantae</taxon>
        <taxon>Chlorophyta</taxon>
        <taxon>core chlorophytes</taxon>
        <taxon>Chlorophyceae</taxon>
        <taxon>CS clade</taxon>
        <taxon>Chlamydomonadales</taxon>
        <taxon>Volvocaceae</taxon>
        <taxon>Volvox</taxon>
    </lineage>
</organism>
<evidence type="ECO:0000256" key="2">
    <source>
        <dbReference type="SAM" id="SignalP"/>
    </source>
</evidence>
<feature type="chain" id="PRO_5035178569" description="Kazal-like domain-containing protein" evidence="2">
    <location>
        <begin position="30"/>
        <end position="794"/>
    </location>
</feature>
<feature type="domain" description="Kazal-like" evidence="3">
    <location>
        <begin position="152"/>
        <end position="196"/>
    </location>
</feature>
<dbReference type="CDD" id="cd00104">
    <property type="entry name" value="KAZAL_FS"/>
    <property type="match status" value="3"/>
</dbReference>
<feature type="domain" description="Kazal-like" evidence="3">
    <location>
        <begin position="307"/>
        <end position="364"/>
    </location>
</feature>
<dbReference type="Pfam" id="PF00050">
    <property type="entry name" value="Kazal_1"/>
    <property type="match status" value="4"/>
</dbReference>
<dbReference type="PROSITE" id="PS51465">
    <property type="entry name" value="KAZAL_2"/>
    <property type="match status" value="7"/>
</dbReference>
<gene>
    <name evidence="4" type="ORF">Vafri_12604</name>
</gene>
<keyword evidence="2" id="KW-0732">Signal</keyword>
<dbReference type="Gene3D" id="3.30.60.30">
    <property type="match status" value="7"/>
</dbReference>
<comment type="caution">
    <text evidence="4">The sequence shown here is derived from an EMBL/GenBank/DDBJ whole genome shotgun (WGS) entry which is preliminary data.</text>
</comment>
<feature type="domain" description="Kazal-like" evidence="3">
    <location>
        <begin position="198"/>
        <end position="248"/>
    </location>
</feature>
<feature type="compositionally biased region" description="Basic and acidic residues" evidence="1">
    <location>
        <begin position="782"/>
        <end position="794"/>
    </location>
</feature>
<dbReference type="SMART" id="SM00280">
    <property type="entry name" value="KAZAL"/>
    <property type="match status" value="7"/>
</dbReference>
<proteinExistence type="predicted"/>
<dbReference type="InterPro" id="IPR002350">
    <property type="entry name" value="Kazal_dom"/>
</dbReference>
<feature type="signal peptide" evidence="2">
    <location>
        <begin position="1"/>
        <end position="29"/>
    </location>
</feature>
<sequence length="794" mass="83759">MVGGHLSGVRMAVIFFAAAACQLLHDVSLAQVEGSQNSDSLASADDCGACTLEYLPVCGKDNSTYSNKCYAECQLGEGAWSPGRCPHDELNPVAGCIGTARCASNSCEQPWPSTCLNPLPADAICFLNACNGIEYQGQQLVPCVPLWVDPTTHEIIRCNTSVKAPCRCTKEYKPVCGSDGVTYANNCTAACQLGQDGAWTAGECEEPCSCTREYNPVCGSNGKTYANKCMAACELDVNSAWTEGTCEAPNASIGCPDDASVQCFADPCAVSSCPADPTARCLANYCQHGTFQGEPVGLCEAVYVDRSGSRVNCSGPSMGSNRGESCMCMTVVDPVCGKDNKTYSNSCYARCANQEVAYKGVCASFPSCDPGPGGTSAQCFADPCAVSSCPADPTARCLASYCQHGTFQGEPVGPCEAVYVDRSGSRVNCSGPSMGSNRGESCMCMTVVDPVCGKDNKTYSNSCYARCANQEVAYKGVCASFPSCDPGPGGTSAQCFADPCAVSSCPADPTARCLASYCQHGTFQGEPVGPCEAVYVDRSGSRVNCSGPSMGSNRGESCMCMTVVDPVCGKDNKTYSNSCYARCANQEVAYKGVCTSLPRCVPGSPRVMCKTPKPCETSTCPGVPDAKCIEMPCNSTYRGNELPACSAIWYDSTTGDFLNSTSCTQQAPSPLLVQSCSCPYTYEPVCGLFNRTYRTFPNSCAASCVDVTDVKKAGKCQHCNGLECTIGKKNDFCILNAPNGTQCWSTKYECQPIAGGPKDDYLGRCLPIQTPVTGSGRRSRRHILETQEDAQNHL</sequence>
<feature type="domain" description="Kazal-like" evidence="3">
    <location>
        <begin position="41"/>
        <end position="87"/>
    </location>
</feature>
<accession>A0A8J4BAH5</accession>
<feature type="region of interest" description="Disordered" evidence="1">
    <location>
        <begin position="772"/>
        <end position="794"/>
    </location>
</feature>
<keyword evidence="5" id="KW-1185">Reference proteome</keyword>
<dbReference type="SUPFAM" id="SSF100895">
    <property type="entry name" value="Kazal-type serine protease inhibitors"/>
    <property type="match status" value="6"/>
</dbReference>
<evidence type="ECO:0000259" key="3">
    <source>
        <dbReference type="PROSITE" id="PS51465"/>
    </source>
</evidence>
<dbReference type="EMBL" id="BNCO01000027">
    <property type="protein sequence ID" value="GIL57341.1"/>
    <property type="molecule type" value="Genomic_DNA"/>
</dbReference>
<evidence type="ECO:0000256" key="1">
    <source>
        <dbReference type="SAM" id="MobiDB-lite"/>
    </source>
</evidence>
<dbReference type="AlphaFoldDB" id="A0A8J4BAH5"/>